<reference evidence="2" key="1">
    <citation type="journal article" date="2023" name="Science">
        <title>Genome structures resolve the early diversification of teleost fishes.</title>
        <authorList>
            <person name="Parey E."/>
            <person name="Louis A."/>
            <person name="Montfort J."/>
            <person name="Bouchez O."/>
            <person name="Roques C."/>
            <person name="Iampietro C."/>
            <person name="Lluch J."/>
            <person name="Castinel A."/>
            <person name="Donnadieu C."/>
            <person name="Desvignes T."/>
            <person name="Floi Bucao C."/>
            <person name="Jouanno E."/>
            <person name="Wen M."/>
            <person name="Mejri S."/>
            <person name="Dirks R."/>
            <person name="Jansen H."/>
            <person name="Henkel C."/>
            <person name="Chen W.J."/>
            <person name="Zahm M."/>
            <person name="Cabau C."/>
            <person name="Klopp C."/>
            <person name="Thompson A.W."/>
            <person name="Robinson-Rechavi M."/>
            <person name="Braasch I."/>
            <person name="Lecointre G."/>
            <person name="Bobe J."/>
            <person name="Postlethwait J.H."/>
            <person name="Berthelot C."/>
            <person name="Roest Crollius H."/>
            <person name="Guiguen Y."/>
        </authorList>
    </citation>
    <scope>NUCLEOTIDE SEQUENCE</scope>
    <source>
        <strain evidence="2">NC1722</strain>
    </source>
</reference>
<protein>
    <submittedName>
        <fullName evidence="2">Uncharacterized protein</fullName>
    </submittedName>
</protein>
<feature type="compositionally biased region" description="Polar residues" evidence="1">
    <location>
        <begin position="68"/>
        <end position="77"/>
    </location>
</feature>
<keyword evidence="3" id="KW-1185">Reference proteome</keyword>
<feature type="compositionally biased region" description="Polar residues" evidence="1">
    <location>
        <begin position="108"/>
        <end position="118"/>
    </location>
</feature>
<evidence type="ECO:0000313" key="2">
    <source>
        <dbReference type="EMBL" id="KAJ8412951.1"/>
    </source>
</evidence>
<dbReference type="Proteomes" id="UP001221898">
    <property type="component" value="Unassembled WGS sequence"/>
</dbReference>
<evidence type="ECO:0000313" key="3">
    <source>
        <dbReference type="Proteomes" id="UP001221898"/>
    </source>
</evidence>
<dbReference type="EMBL" id="JAINUG010000017">
    <property type="protein sequence ID" value="KAJ8412951.1"/>
    <property type="molecule type" value="Genomic_DNA"/>
</dbReference>
<organism evidence="2 3">
    <name type="scientific">Aldrovandia affinis</name>
    <dbReference type="NCBI Taxonomy" id="143900"/>
    <lineage>
        <taxon>Eukaryota</taxon>
        <taxon>Metazoa</taxon>
        <taxon>Chordata</taxon>
        <taxon>Craniata</taxon>
        <taxon>Vertebrata</taxon>
        <taxon>Euteleostomi</taxon>
        <taxon>Actinopterygii</taxon>
        <taxon>Neopterygii</taxon>
        <taxon>Teleostei</taxon>
        <taxon>Notacanthiformes</taxon>
        <taxon>Halosauridae</taxon>
        <taxon>Aldrovandia</taxon>
    </lineage>
</organism>
<comment type="caution">
    <text evidence="2">The sequence shown here is derived from an EMBL/GenBank/DDBJ whole genome shotgun (WGS) entry which is preliminary data.</text>
</comment>
<evidence type="ECO:0000256" key="1">
    <source>
        <dbReference type="SAM" id="MobiDB-lite"/>
    </source>
</evidence>
<gene>
    <name evidence="2" type="ORF">AAFF_G00105330</name>
</gene>
<name>A0AAD7T235_9TELE</name>
<accession>A0AAD7T235</accession>
<proteinExistence type="predicted"/>
<dbReference type="AlphaFoldDB" id="A0AAD7T235"/>
<feature type="region of interest" description="Disordered" evidence="1">
    <location>
        <begin position="68"/>
        <end position="118"/>
    </location>
</feature>
<sequence length="118" mass="12710">MPGGPWNSAGSIAAVFDLVFEKGLGVSAAHQRRVAHRAKHSPWRTGVGEGPQFHWRRRGASARLFGSQVNEGPSRQTAISSAAPCCSPPASHPHRYRKHPGQEVTPLRQRSQTGAVSV</sequence>